<dbReference type="Proteomes" id="UP000183162">
    <property type="component" value="Unassembled WGS sequence"/>
</dbReference>
<dbReference type="AlphaFoldDB" id="A0A1G9LR76"/>
<evidence type="ECO:0000313" key="1">
    <source>
        <dbReference type="EMBL" id="SDL64314.1"/>
    </source>
</evidence>
<dbReference type="SUPFAM" id="SSF46689">
    <property type="entry name" value="Homeodomain-like"/>
    <property type="match status" value="1"/>
</dbReference>
<dbReference type="InterPro" id="IPR050624">
    <property type="entry name" value="HTH-type_Tx_Regulator"/>
</dbReference>
<gene>
    <name evidence="1" type="ORF">SAMN05216400_1250</name>
</gene>
<dbReference type="InterPro" id="IPR009057">
    <property type="entry name" value="Homeodomain-like_sf"/>
</dbReference>
<dbReference type="PANTHER" id="PTHR43479">
    <property type="entry name" value="ACREF/ENVCD OPERON REPRESSOR-RELATED"/>
    <property type="match status" value="1"/>
</dbReference>
<accession>A0A1G9LR76</accession>
<organism evidence="1 2">
    <name type="scientific">Streptococcus equinus</name>
    <name type="common">Streptococcus bovis</name>
    <dbReference type="NCBI Taxonomy" id="1335"/>
    <lineage>
        <taxon>Bacteria</taxon>
        <taxon>Bacillati</taxon>
        <taxon>Bacillota</taxon>
        <taxon>Bacilli</taxon>
        <taxon>Lactobacillales</taxon>
        <taxon>Streptococcaceae</taxon>
        <taxon>Streptococcus</taxon>
    </lineage>
</organism>
<protein>
    <submittedName>
        <fullName evidence="1">Transcriptional regulator, TetR family</fullName>
    </submittedName>
</protein>
<sequence>MAKYTREKILCAFFELVTENPQKTNFTISEIALKAGVSRQAIYQKHFRNFNEIITYVDDYIIVQIRQWCSQYNIEKDGNPMDYIANKLLPFVYENREYLKTLHTATVAKSFEDTIIVSFTDWAIDIIRPQSETFNLPKDVLTKIIVEQIVVIIKTWLLQEAPMPPQEFKKDFLNLAKAPLYSYYTMETQKS</sequence>
<name>A0A1G9LR76_STREI</name>
<dbReference type="PANTHER" id="PTHR43479:SF11">
    <property type="entry name" value="ACREF_ENVCD OPERON REPRESSOR-RELATED"/>
    <property type="match status" value="1"/>
</dbReference>
<dbReference type="OrthoDB" id="2241747at2"/>
<reference evidence="1 2" key="1">
    <citation type="submission" date="2016-10" db="EMBL/GenBank/DDBJ databases">
        <authorList>
            <person name="de Groot N.N."/>
        </authorList>
    </citation>
    <scope>NUCLEOTIDE SEQUENCE [LARGE SCALE GENOMIC DNA]</scope>
    <source>
        <strain evidence="1 2">Sb09</strain>
    </source>
</reference>
<dbReference type="Gene3D" id="1.10.357.10">
    <property type="entry name" value="Tetracycline Repressor, domain 2"/>
    <property type="match status" value="1"/>
</dbReference>
<evidence type="ECO:0000313" key="2">
    <source>
        <dbReference type="Proteomes" id="UP000183162"/>
    </source>
</evidence>
<proteinExistence type="predicted"/>
<dbReference type="EMBL" id="FNGX01000003">
    <property type="protein sequence ID" value="SDL64314.1"/>
    <property type="molecule type" value="Genomic_DNA"/>
</dbReference>
<dbReference type="RefSeq" id="WP_074566953.1">
    <property type="nucleotide sequence ID" value="NZ_FNGX01000003.1"/>
</dbReference>